<dbReference type="EMBL" id="JAHMHS010000051">
    <property type="protein sequence ID" value="KAK1724509.1"/>
    <property type="molecule type" value="Genomic_DNA"/>
</dbReference>
<reference evidence="2" key="1">
    <citation type="submission" date="2021-12" db="EMBL/GenBank/DDBJ databases">
        <title>Comparative genomics, transcriptomics and evolutionary studies reveal genomic signatures of adaptation to plant cell wall in hemibiotrophic fungi.</title>
        <authorList>
            <consortium name="DOE Joint Genome Institute"/>
            <person name="Baroncelli R."/>
            <person name="Diaz J.F."/>
            <person name="Benocci T."/>
            <person name="Peng M."/>
            <person name="Battaglia E."/>
            <person name="Haridas S."/>
            <person name="Andreopoulos W."/>
            <person name="Labutti K."/>
            <person name="Pangilinan J."/>
            <person name="Floch G.L."/>
            <person name="Makela M.R."/>
            <person name="Henrissat B."/>
            <person name="Grigoriev I.V."/>
            <person name="Crouch J.A."/>
            <person name="De Vries R.P."/>
            <person name="Sukno S.A."/>
            <person name="Thon M.R."/>
        </authorList>
    </citation>
    <scope>NUCLEOTIDE SEQUENCE</scope>
    <source>
        <strain evidence="2">CBS 112980</strain>
    </source>
</reference>
<dbReference type="InterPro" id="IPR025676">
    <property type="entry name" value="Clr5_dom"/>
</dbReference>
<dbReference type="Proteomes" id="UP001244207">
    <property type="component" value="Unassembled WGS sequence"/>
</dbReference>
<protein>
    <recommendedName>
        <fullName evidence="1">Clr5 domain-containing protein</fullName>
    </recommendedName>
</protein>
<name>A0AAD8UNV7_GLOAC</name>
<dbReference type="GeneID" id="85386423"/>
<evidence type="ECO:0000313" key="3">
    <source>
        <dbReference type="Proteomes" id="UP001244207"/>
    </source>
</evidence>
<feature type="domain" description="Clr5" evidence="1">
    <location>
        <begin position="14"/>
        <end position="63"/>
    </location>
</feature>
<dbReference type="RefSeq" id="XP_060364564.1">
    <property type="nucleotide sequence ID" value="XM_060502524.1"/>
</dbReference>
<evidence type="ECO:0000313" key="2">
    <source>
        <dbReference type="EMBL" id="KAK1724509.1"/>
    </source>
</evidence>
<comment type="caution">
    <text evidence="2">The sequence shown here is derived from an EMBL/GenBank/DDBJ whole genome shotgun (WGS) entry which is preliminary data.</text>
</comment>
<accession>A0AAD8UNV7</accession>
<proteinExistence type="predicted"/>
<dbReference type="AlphaFoldDB" id="A0AAD8UNV7"/>
<sequence>MNSSRPMRIQQSFDKWQRMKGYIIDLYKEQTLEQVIITLKDKHDFVVTKRQLVYRLSLWRCHKYSGPPTYGNKHNPKSSLERDVKDIADLDSSDESNGIVEAPINYCLDYTAAD</sequence>
<evidence type="ECO:0000259" key="1">
    <source>
        <dbReference type="Pfam" id="PF14420"/>
    </source>
</evidence>
<organism evidence="2 3">
    <name type="scientific">Glomerella acutata</name>
    <name type="common">Colletotrichum acutatum</name>
    <dbReference type="NCBI Taxonomy" id="27357"/>
    <lineage>
        <taxon>Eukaryota</taxon>
        <taxon>Fungi</taxon>
        <taxon>Dikarya</taxon>
        <taxon>Ascomycota</taxon>
        <taxon>Pezizomycotina</taxon>
        <taxon>Sordariomycetes</taxon>
        <taxon>Hypocreomycetidae</taxon>
        <taxon>Glomerellales</taxon>
        <taxon>Glomerellaceae</taxon>
        <taxon>Colletotrichum</taxon>
        <taxon>Colletotrichum acutatum species complex</taxon>
    </lineage>
</organism>
<gene>
    <name evidence="2" type="ORF">BDZ83DRAFT_350892</name>
</gene>
<dbReference type="Pfam" id="PF14420">
    <property type="entry name" value="Clr5"/>
    <property type="match status" value="1"/>
</dbReference>
<keyword evidence="3" id="KW-1185">Reference proteome</keyword>